<evidence type="ECO:0000256" key="4">
    <source>
        <dbReference type="SAM" id="MobiDB-lite"/>
    </source>
</evidence>
<dbReference type="Gene3D" id="1.10.510.10">
    <property type="entry name" value="Transferase(Phosphotransferase) domain 1"/>
    <property type="match status" value="1"/>
</dbReference>
<dbReference type="SMART" id="SM00220">
    <property type="entry name" value="S_TKc"/>
    <property type="match status" value="1"/>
</dbReference>
<dbReference type="PROSITE" id="PS00108">
    <property type="entry name" value="PROTEIN_KINASE_ST"/>
    <property type="match status" value="1"/>
</dbReference>
<evidence type="ECO:0000256" key="1">
    <source>
        <dbReference type="ARBA" id="ARBA00022741"/>
    </source>
</evidence>
<evidence type="ECO:0000256" key="3">
    <source>
        <dbReference type="PROSITE-ProRule" id="PRU10141"/>
    </source>
</evidence>
<dbReference type="GO" id="GO:0005737">
    <property type="term" value="C:cytoplasm"/>
    <property type="evidence" value="ECO:0007669"/>
    <property type="project" value="TreeGrafter"/>
</dbReference>
<feature type="binding site" evidence="3">
    <location>
        <position position="63"/>
    </location>
    <ligand>
        <name>ATP</name>
        <dbReference type="ChEBI" id="CHEBI:30616"/>
    </ligand>
</feature>
<sequence length="628" mass="68732">MIGTVESILYDGDLVRSVEVRLPSRDSPQGRLLSLRLKERLGNGSFGMVYYGCCDEYPKLAVKISTGKNKRLKEELEVLSKVCTKGKLLLPRFEFGAINKTGDLIAIGMELCVPSTLHDLLIAEPLTQEADMLFIAHQVVKAVSYVHEHHCIHRDVKLKNFVFDLDGNLKLIDFGLASPVWQPPPGDLVAGTISFMAPEMAHNALNRDERVSVGAAADVWSVGIVLFSIFAQRIPYSLRDTNEKPGDACDSDSGDEGHGVPYSKELPMLKVNFQLLRRVAAGDWRWPDDCDISPALRNLVEFVLVADQHKRPSITDVLNRPEWEARRRATPLVVLRFLGVEDDFLLSHDEAHLLRAVEQRGADVNASSSCEQTKLSCEDTSEDAQRASLKFVAREEVSVGGIPTHQVYDMRPDPRRKRPIREISVVLAEENARSLGRSRSRSSRAAMMSTSRGASHRVTRSKTVTPVPQTPEAVKNGDEALSESDSSSVIFVGSRQGGKGLAGAHKSGTNVEGNVGHGGEILTDTTTLPTSLSAVSDLVTHSEELRGAAVLGSTRPDKNRGGSPFGLRSNGKQPAVRENPATGASTRVLKRSKASRTEDAEEVADVTNLRSLVAMERSVRRFLAARLL</sequence>
<organism evidence="6">
    <name type="scientific">Trypanosoma congolense (strain IL3000)</name>
    <dbReference type="NCBI Taxonomy" id="1068625"/>
    <lineage>
        <taxon>Eukaryota</taxon>
        <taxon>Discoba</taxon>
        <taxon>Euglenozoa</taxon>
        <taxon>Kinetoplastea</taxon>
        <taxon>Metakinetoplastina</taxon>
        <taxon>Trypanosomatida</taxon>
        <taxon>Trypanosomatidae</taxon>
        <taxon>Trypanosoma</taxon>
        <taxon>Nannomonas</taxon>
    </lineage>
</organism>
<feature type="compositionally biased region" description="Low complexity" evidence="4">
    <location>
        <begin position="443"/>
        <end position="453"/>
    </location>
</feature>
<protein>
    <submittedName>
        <fullName evidence="6">Uncharacterized protein TCIL3000_9_4440</fullName>
    </submittedName>
</protein>
<dbReference type="AlphaFoldDB" id="G0UUI0"/>
<evidence type="ECO:0000259" key="5">
    <source>
        <dbReference type="PROSITE" id="PS50011"/>
    </source>
</evidence>
<dbReference type="InterPro" id="IPR000719">
    <property type="entry name" value="Prot_kinase_dom"/>
</dbReference>
<evidence type="ECO:0000256" key="2">
    <source>
        <dbReference type="ARBA" id="ARBA00022840"/>
    </source>
</evidence>
<dbReference type="GO" id="GO:0005524">
    <property type="term" value="F:ATP binding"/>
    <property type="evidence" value="ECO:0007669"/>
    <property type="project" value="UniProtKB-UniRule"/>
</dbReference>
<dbReference type="PANTHER" id="PTHR44167">
    <property type="entry name" value="OVARIAN-SPECIFIC SERINE/THREONINE-PROTEIN KINASE LOK-RELATED"/>
    <property type="match status" value="1"/>
</dbReference>
<dbReference type="VEuPathDB" id="TriTrypDB:TcIL3000_9_4440"/>
<dbReference type="GO" id="GO:0044773">
    <property type="term" value="P:mitotic DNA damage checkpoint signaling"/>
    <property type="evidence" value="ECO:0007669"/>
    <property type="project" value="TreeGrafter"/>
</dbReference>
<accession>G0UUI0</accession>
<dbReference type="Gene3D" id="3.30.200.20">
    <property type="entry name" value="Phosphorylase Kinase, domain 1"/>
    <property type="match status" value="1"/>
</dbReference>
<dbReference type="PANTHER" id="PTHR44167:SF18">
    <property type="entry name" value="PROTEIN KINASE DOMAIN-CONTAINING PROTEIN"/>
    <property type="match status" value="1"/>
</dbReference>
<feature type="region of interest" description="Disordered" evidence="4">
    <location>
        <begin position="549"/>
        <end position="598"/>
    </location>
</feature>
<dbReference type="EMBL" id="HE575322">
    <property type="protein sequence ID" value="CCC93044.1"/>
    <property type="molecule type" value="Genomic_DNA"/>
</dbReference>
<keyword evidence="1 3" id="KW-0547">Nucleotide-binding</keyword>
<name>G0UUI0_TRYCI</name>
<dbReference type="InterPro" id="IPR017441">
    <property type="entry name" value="Protein_kinase_ATP_BS"/>
</dbReference>
<dbReference type="InterPro" id="IPR008271">
    <property type="entry name" value="Ser/Thr_kinase_AS"/>
</dbReference>
<dbReference type="PROSITE" id="PS00107">
    <property type="entry name" value="PROTEIN_KINASE_ATP"/>
    <property type="match status" value="1"/>
</dbReference>
<reference evidence="6" key="1">
    <citation type="journal article" date="2012" name="Proc. Natl. Acad. Sci. U.S.A.">
        <title>Antigenic diversity is generated by distinct evolutionary mechanisms in African trypanosome species.</title>
        <authorList>
            <person name="Jackson A.P."/>
            <person name="Berry A."/>
            <person name="Aslett M."/>
            <person name="Allison H.C."/>
            <person name="Burton P."/>
            <person name="Vavrova-Anderson J."/>
            <person name="Brown R."/>
            <person name="Browne H."/>
            <person name="Corton N."/>
            <person name="Hauser H."/>
            <person name="Gamble J."/>
            <person name="Gilderthorp R."/>
            <person name="Marcello L."/>
            <person name="McQuillan J."/>
            <person name="Otto T.D."/>
            <person name="Quail M.A."/>
            <person name="Sanders M.J."/>
            <person name="van Tonder A."/>
            <person name="Ginger M.L."/>
            <person name="Field M.C."/>
            <person name="Barry J.D."/>
            <person name="Hertz-Fowler C."/>
            <person name="Berriman M."/>
        </authorList>
    </citation>
    <scope>NUCLEOTIDE SEQUENCE</scope>
    <source>
        <strain evidence="6">IL3000</strain>
    </source>
</reference>
<gene>
    <name evidence="6" type="ORF">TCIL3000_9_4440</name>
</gene>
<dbReference type="GO" id="GO:0004674">
    <property type="term" value="F:protein serine/threonine kinase activity"/>
    <property type="evidence" value="ECO:0007669"/>
    <property type="project" value="TreeGrafter"/>
</dbReference>
<dbReference type="PROSITE" id="PS50011">
    <property type="entry name" value="PROTEIN_KINASE_DOM"/>
    <property type="match status" value="1"/>
</dbReference>
<feature type="domain" description="Protein kinase" evidence="5">
    <location>
        <begin position="35"/>
        <end position="323"/>
    </location>
</feature>
<keyword evidence="2 3" id="KW-0067">ATP-binding</keyword>
<dbReference type="GO" id="GO:0005634">
    <property type="term" value="C:nucleus"/>
    <property type="evidence" value="ECO:0007669"/>
    <property type="project" value="TreeGrafter"/>
</dbReference>
<dbReference type="Pfam" id="PF00069">
    <property type="entry name" value="Pkinase"/>
    <property type="match status" value="1"/>
</dbReference>
<proteinExistence type="predicted"/>
<dbReference type="InterPro" id="IPR011009">
    <property type="entry name" value="Kinase-like_dom_sf"/>
</dbReference>
<evidence type="ECO:0000313" key="6">
    <source>
        <dbReference type="EMBL" id="CCC93044.1"/>
    </source>
</evidence>
<dbReference type="SUPFAM" id="SSF56112">
    <property type="entry name" value="Protein kinase-like (PK-like)"/>
    <property type="match status" value="1"/>
</dbReference>
<feature type="region of interest" description="Disordered" evidence="4">
    <location>
        <begin position="434"/>
        <end position="482"/>
    </location>
</feature>